<evidence type="ECO:0000313" key="2">
    <source>
        <dbReference type="Proteomes" id="UP001634394"/>
    </source>
</evidence>
<reference evidence="1 2" key="1">
    <citation type="submission" date="2024-11" db="EMBL/GenBank/DDBJ databases">
        <title>Chromosome-level genome assembly of the freshwater bivalve Anodonta woodiana.</title>
        <authorList>
            <person name="Chen X."/>
        </authorList>
    </citation>
    <scope>NUCLEOTIDE SEQUENCE [LARGE SCALE GENOMIC DNA]</scope>
    <source>
        <strain evidence="1">MN2024</strain>
        <tissue evidence="1">Gills</tissue>
    </source>
</reference>
<gene>
    <name evidence="1" type="ORF">ACJMK2_001018</name>
</gene>
<dbReference type="EMBL" id="JBJQND010000001">
    <property type="protein sequence ID" value="KAL3888653.1"/>
    <property type="molecule type" value="Genomic_DNA"/>
</dbReference>
<accession>A0ABD3XUF2</accession>
<keyword evidence="2" id="KW-1185">Reference proteome</keyword>
<dbReference type="Proteomes" id="UP001634394">
    <property type="component" value="Unassembled WGS sequence"/>
</dbReference>
<protein>
    <submittedName>
        <fullName evidence="1">Uncharacterized protein</fullName>
    </submittedName>
</protein>
<sequence>MCLLENLARRFIESLNLPYGLLKRDGHTCYCEECTSYYGSAGFADYNYPADWYFFRVNVRVPPGKTLEEISNTWDLCFHGTEVAALESVLRLGLKIPGETDFYGRPISELPGHIQEKNGPPGFDTKRIFVSPSLWYSGSNSYARPRCYKSKKSGVTYLVKVALMVRICPGAYIVSGSTMETWFTFGLDVWGYPKDNIEWSTKQRESVVITGLLVKFERYYSIGIHQNN</sequence>
<evidence type="ECO:0000313" key="1">
    <source>
        <dbReference type="EMBL" id="KAL3888653.1"/>
    </source>
</evidence>
<comment type="caution">
    <text evidence="1">The sequence shown here is derived from an EMBL/GenBank/DDBJ whole genome shotgun (WGS) entry which is preliminary data.</text>
</comment>
<organism evidence="1 2">
    <name type="scientific">Sinanodonta woodiana</name>
    <name type="common">Chinese pond mussel</name>
    <name type="synonym">Anodonta woodiana</name>
    <dbReference type="NCBI Taxonomy" id="1069815"/>
    <lineage>
        <taxon>Eukaryota</taxon>
        <taxon>Metazoa</taxon>
        <taxon>Spiralia</taxon>
        <taxon>Lophotrochozoa</taxon>
        <taxon>Mollusca</taxon>
        <taxon>Bivalvia</taxon>
        <taxon>Autobranchia</taxon>
        <taxon>Heteroconchia</taxon>
        <taxon>Palaeoheterodonta</taxon>
        <taxon>Unionida</taxon>
        <taxon>Unionoidea</taxon>
        <taxon>Unionidae</taxon>
        <taxon>Unioninae</taxon>
        <taxon>Sinanodonta</taxon>
    </lineage>
</organism>
<dbReference type="AlphaFoldDB" id="A0ABD3XUF2"/>
<name>A0ABD3XUF2_SINWO</name>
<proteinExistence type="predicted"/>